<dbReference type="Proteomes" id="UP001470230">
    <property type="component" value="Unassembled WGS sequence"/>
</dbReference>
<reference evidence="2 3" key="1">
    <citation type="submission" date="2024-04" db="EMBL/GenBank/DDBJ databases">
        <title>Tritrichomonas musculus Genome.</title>
        <authorList>
            <person name="Alves-Ferreira E."/>
            <person name="Grigg M."/>
            <person name="Lorenzi H."/>
            <person name="Galac M."/>
        </authorList>
    </citation>
    <scope>NUCLEOTIDE SEQUENCE [LARGE SCALE GENOMIC DNA]</scope>
    <source>
        <strain evidence="2 3">EAF2021</strain>
    </source>
</reference>
<dbReference type="EMBL" id="JAPFFF010000012">
    <property type="protein sequence ID" value="KAK8875948.1"/>
    <property type="molecule type" value="Genomic_DNA"/>
</dbReference>
<comment type="caution">
    <text evidence="2">The sequence shown here is derived from an EMBL/GenBank/DDBJ whole genome shotgun (WGS) entry which is preliminary data.</text>
</comment>
<accession>A0ABR2JF22</accession>
<gene>
    <name evidence="2" type="ORF">M9Y10_006126</name>
</gene>
<sequence length="214" mass="24835">MTEDQGQSIDELTQQLLKLREENSRMGQINQELAEKLKNETDYNKALGIDLYNLDQQISDVEGKYKANMAKAKELHLKTKEMKRRTNDYKSYLGMNSEAADMAKKLQLLQEFRDQATLGLNELEKILSDENLSKLPYSTQSLEEKIHFLFWYNHDLERSIRKLSAKLPPSQVQQHIDKDCGTCEKISHTKEEWEKMKLYQSISETNSEAAPEGS</sequence>
<keyword evidence="1" id="KW-0175">Coiled coil</keyword>
<name>A0ABR2JF22_9EUKA</name>
<feature type="coiled-coil region" evidence="1">
    <location>
        <begin position="2"/>
        <end position="39"/>
    </location>
</feature>
<protein>
    <submittedName>
        <fullName evidence="2">Uncharacterized protein</fullName>
    </submittedName>
</protein>
<evidence type="ECO:0000313" key="3">
    <source>
        <dbReference type="Proteomes" id="UP001470230"/>
    </source>
</evidence>
<keyword evidence="3" id="KW-1185">Reference proteome</keyword>
<evidence type="ECO:0000313" key="2">
    <source>
        <dbReference type="EMBL" id="KAK8875948.1"/>
    </source>
</evidence>
<organism evidence="2 3">
    <name type="scientific">Tritrichomonas musculus</name>
    <dbReference type="NCBI Taxonomy" id="1915356"/>
    <lineage>
        <taxon>Eukaryota</taxon>
        <taxon>Metamonada</taxon>
        <taxon>Parabasalia</taxon>
        <taxon>Tritrichomonadida</taxon>
        <taxon>Tritrichomonadidae</taxon>
        <taxon>Tritrichomonas</taxon>
    </lineage>
</organism>
<proteinExistence type="predicted"/>
<evidence type="ECO:0000256" key="1">
    <source>
        <dbReference type="SAM" id="Coils"/>
    </source>
</evidence>